<dbReference type="InterPro" id="IPR051906">
    <property type="entry name" value="TolC-like"/>
</dbReference>
<evidence type="ECO:0000256" key="8">
    <source>
        <dbReference type="SAM" id="Coils"/>
    </source>
</evidence>
<dbReference type="EMBL" id="JABEPP010000005">
    <property type="protein sequence ID" value="NNM74228.1"/>
    <property type="molecule type" value="Genomic_DNA"/>
</dbReference>
<feature type="coiled-coil region" evidence="8">
    <location>
        <begin position="154"/>
        <end position="205"/>
    </location>
</feature>
<dbReference type="Gene3D" id="1.20.1600.10">
    <property type="entry name" value="Outer membrane efflux proteins (OEP)"/>
    <property type="match status" value="1"/>
</dbReference>
<keyword evidence="3" id="KW-0813">Transport</keyword>
<evidence type="ECO:0000313" key="10">
    <source>
        <dbReference type="Proteomes" id="UP000564885"/>
    </source>
</evidence>
<name>A0A849IA08_9HYPH</name>
<evidence type="ECO:0000256" key="1">
    <source>
        <dbReference type="ARBA" id="ARBA00004442"/>
    </source>
</evidence>
<dbReference type="SUPFAM" id="SSF56954">
    <property type="entry name" value="Outer membrane efflux proteins (OEP)"/>
    <property type="match status" value="1"/>
</dbReference>
<dbReference type="InterPro" id="IPR010130">
    <property type="entry name" value="T1SS_OMP_TolC"/>
</dbReference>
<keyword evidence="10" id="KW-1185">Reference proteome</keyword>
<dbReference type="GO" id="GO:0015562">
    <property type="term" value="F:efflux transmembrane transporter activity"/>
    <property type="evidence" value="ECO:0007669"/>
    <property type="project" value="InterPro"/>
</dbReference>
<evidence type="ECO:0000256" key="7">
    <source>
        <dbReference type="ARBA" id="ARBA00023237"/>
    </source>
</evidence>
<proteinExistence type="inferred from homology"/>
<sequence length="458" mass="48538">MTIGDVLRTAALSVVLAGTATAETLPSALARAYMNNPDLNAGRASLRAIDENVPRALSGYRPSVAATASAGATYETGRTGSSGVLANTRDALFPRQAALQVTQNLFNGFRTANSVREAESGVLGARETLRQTEGDTLFSAAQAYMDVLRDTATLDLHRNNVEVLEEQLRQTRERYTAGEVTRTDIAQAEARLEASRSQVSLAQANLQSSIATFRRIIGVEPRQLAAGKPPDQLIPSSLAQAVRIALAEHPAILSALHAVDAAELQVKVVEGELAPSLNLVGSVGGGYDTSVPGDRSVTAAFGAQLTVPLYEGGETYARVRQAKEVAGQRRIEAEATRDAVRSALFSAWGALESAKANVISAQAQVAASEVALTGVREEARAGQRTTLDVLNQQQELLIARVNLIVAQRDRVVGAFSVAQAVGRLNAASLALRVPTYRPGAHYEAVRDLPWGLTTPDGR</sequence>
<evidence type="ECO:0000313" key="9">
    <source>
        <dbReference type="EMBL" id="NNM74228.1"/>
    </source>
</evidence>
<dbReference type="GO" id="GO:0015288">
    <property type="term" value="F:porin activity"/>
    <property type="evidence" value="ECO:0007669"/>
    <property type="project" value="TreeGrafter"/>
</dbReference>
<dbReference type="GO" id="GO:1990281">
    <property type="term" value="C:efflux pump complex"/>
    <property type="evidence" value="ECO:0007669"/>
    <property type="project" value="TreeGrafter"/>
</dbReference>
<accession>A0A849IA08</accession>
<keyword evidence="7" id="KW-0998">Cell outer membrane</keyword>
<dbReference type="NCBIfam" id="TIGR01844">
    <property type="entry name" value="type_I_sec_TolC"/>
    <property type="match status" value="1"/>
</dbReference>
<dbReference type="Pfam" id="PF02321">
    <property type="entry name" value="OEP"/>
    <property type="match status" value="2"/>
</dbReference>
<dbReference type="PANTHER" id="PTHR30026:SF22">
    <property type="entry name" value="OUTER MEMBRANE EFFLUX PROTEIN"/>
    <property type="match status" value="1"/>
</dbReference>
<evidence type="ECO:0000256" key="5">
    <source>
        <dbReference type="ARBA" id="ARBA00022692"/>
    </source>
</evidence>
<comment type="caution">
    <text evidence="9">The sequence shown here is derived from an EMBL/GenBank/DDBJ whole genome shotgun (WGS) entry which is preliminary data.</text>
</comment>
<comment type="subcellular location">
    <subcellularLocation>
        <location evidence="1">Cell outer membrane</location>
    </subcellularLocation>
</comment>
<evidence type="ECO:0000256" key="4">
    <source>
        <dbReference type="ARBA" id="ARBA00022452"/>
    </source>
</evidence>
<dbReference type="GO" id="GO:0009279">
    <property type="term" value="C:cell outer membrane"/>
    <property type="evidence" value="ECO:0007669"/>
    <property type="project" value="UniProtKB-SubCell"/>
</dbReference>
<organism evidence="9 10">
    <name type="scientific">Enterovirga aerilata</name>
    <dbReference type="NCBI Taxonomy" id="2730920"/>
    <lineage>
        <taxon>Bacteria</taxon>
        <taxon>Pseudomonadati</taxon>
        <taxon>Pseudomonadota</taxon>
        <taxon>Alphaproteobacteria</taxon>
        <taxon>Hyphomicrobiales</taxon>
        <taxon>Methylobacteriaceae</taxon>
        <taxon>Enterovirga</taxon>
    </lineage>
</organism>
<protein>
    <submittedName>
        <fullName evidence="9">TolC family outer membrane protein</fullName>
    </submittedName>
</protein>
<reference evidence="9 10" key="1">
    <citation type="submission" date="2020-04" db="EMBL/GenBank/DDBJ databases">
        <title>Enterovirga sp. isolate from soil.</title>
        <authorList>
            <person name="Chea S."/>
            <person name="Kim D.-U."/>
        </authorList>
    </citation>
    <scope>NUCLEOTIDE SEQUENCE [LARGE SCALE GENOMIC DNA]</scope>
    <source>
        <strain evidence="9 10">DB1703</strain>
    </source>
</reference>
<evidence type="ECO:0000256" key="6">
    <source>
        <dbReference type="ARBA" id="ARBA00023136"/>
    </source>
</evidence>
<keyword evidence="8" id="KW-0175">Coiled coil</keyword>
<dbReference type="Proteomes" id="UP000564885">
    <property type="component" value="Unassembled WGS sequence"/>
</dbReference>
<comment type="similarity">
    <text evidence="2">Belongs to the outer membrane factor (OMF) (TC 1.B.17) family.</text>
</comment>
<keyword evidence="4" id="KW-1134">Transmembrane beta strand</keyword>
<dbReference type="RefSeq" id="WP_171219685.1">
    <property type="nucleotide sequence ID" value="NZ_JABEPP010000005.1"/>
</dbReference>
<evidence type="ECO:0000256" key="2">
    <source>
        <dbReference type="ARBA" id="ARBA00007613"/>
    </source>
</evidence>
<evidence type="ECO:0000256" key="3">
    <source>
        <dbReference type="ARBA" id="ARBA00022448"/>
    </source>
</evidence>
<keyword evidence="5" id="KW-0812">Transmembrane</keyword>
<dbReference type="InterPro" id="IPR003423">
    <property type="entry name" value="OMP_efflux"/>
</dbReference>
<dbReference type="AlphaFoldDB" id="A0A849IA08"/>
<gene>
    <name evidence="9" type="ORF">HJG44_17830</name>
</gene>
<keyword evidence="6" id="KW-0472">Membrane</keyword>
<dbReference type="PANTHER" id="PTHR30026">
    <property type="entry name" value="OUTER MEMBRANE PROTEIN TOLC"/>
    <property type="match status" value="1"/>
</dbReference>